<keyword evidence="2" id="KW-0964">Secreted</keyword>
<dbReference type="InterPro" id="IPR051487">
    <property type="entry name" value="Ser/Thr_Proteases_Immune/Dev"/>
</dbReference>
<dbReference type="FunFam" id="2.40.10.10:FF:000146">
    <property type="entry name" value="Serine protease 53"/>
    <property type="match status" value="1"/>
</dbReference>
<dbReference type="SMART" id="SM00020">
    <property type="entry name" value="Tryp_SPc"/>
    <property type="match status" value="1"/>
</dbReference>
<dbReference type="GO" id="GO:0004252">
    <property type="term" value="F:serine-type endopeptidase activity"/>
    <property type="evidence" value="ECO:0007669"/>
    <property type="project" value="InterPro"/>
</dbReference>
<keyword evidence="3" id="KW-0399">Innate immunity</keyword>
<evidence type="ECO:0000256" key="12">
    <source>
        <dbReference type="ARBA" id="ARBA00024195"/>
    </source>
</evidence>
<dbReference type="VEuPathDB" id="VectorBase:ASIS004435"/>
<evidence type="ECO:0000256" key="7">
    <source>
        <dbReference type="ARBA" id="ARBA00022825"/>
    </source>
</evidence>
<evidence type="ECO:0000313" key="15">
    <source>
        <dbReference type="EnsemblMetazoa" id="ASIC020761-PA"/>
    </source>
</evidence>
<evidence type="ECO:0000256" key="9">
    <source>
        <dbReference type="ARBA" id="ARBA00023145"/>
    </source>
</evidence>
<keyword evidence="5" id="KW-0732">Signal</keyword>
<evidence type="ECO:0000256" key="2">
    <source>
        <dbReference type="ARBA" id="ARBA00022525"/>
    </source>
</evidence>
<keyword evidence="11" id="KW-0325">Glycoprotein</keyword>
<evidence type="ECO:0000313" key="16">
    <source>
        <dbReference type="Proteomes" id="UP000030765"/>
    </source>
</evidence>
<dbReference type="InterPro" id="IPR001314">
    <property type="entry name" value="Peptidase_S1A"/>
</dbReference>
<keyword evidence="9" id="KW-0865">Zymogen</keyword>
<dbReference type="Proteomes" id="UP000030765">
    <property type="component" value="Unassembled WGS sequence"/>
</dbReference>
<evidence type="ECO:0000256" key="4">
    <source>
        <dbReference type="ARBA" id="ARBA00022670"/>
    </source>
</evidence>
<evidence type="ECO:0000256" key="11">
    <source>
        <dbReference type="ARBA" id="ARBA00023180"/>
    </source>
</evidence>
<name>A0A084WQM0_ANOSI</name>
<comment type="similarity">
    <text evidence="12">Belongs to the peptidase S1 family. CLIP subfamily.</text>
</comment>
<evidence type="ECO:0000313" key="14">
    <source>
        <dbReference type="EMBL" id="KFB52514.1"/>
    </source>
</evidence>
<dbReference type="OrthoDB" id="547031at2759"/>
<dbReference type="CDD" id="cd00190">
    <property type="entry name" value="Tryp_SPc"/>
    <property type="match status" value="1"/>
</dbReference>
<dbReference type="EnsemblMetazoa" id="ASIC020761-RA">
    <property type="protein sequence ID" value="ASIC020761-PA"/>
    <property type="gene ID" value="ASIC020761"/>
</dbReference>
<protein>
    <submittedName>
        <fullName evidence="14">AGAP009214-PA-like protein</fullName>
    </submittedName>
</protein>
<evidence type="ECO:0000256" key="1">
    <source>
        <dbReference type="ARBA" id="ARBA00004613"/>
    </source>
</evidence>
<evidence type="ECO:0000256" key="8">
    <source>
        <dbReference type="ARBA" id="ARBA00022859"/>
    </source>
</evidence>
<feature type="domain" description="Peptidase S1" evidence="13">
    <location>
        <begin position="25"/>
        <end position="271"/>
    </location>
</feature>
<dbReference type="OMA" id="FIDWILD"/>
<keyword evidence="8" id="KW-0391">Immunity</keyword>
<dbReference type="GO" id="GO:0006508">
    <property type="term" value="P:proteolysis"/>
    <property type="evidence" value="ECO:0007669"/>
    <property type="project" value="UniProtKB-KW"/>
</dbReference>
<comment type="subcellular location">
    <subcellularLocation>
        <location evidence="1">Secreted</location>
    </subcellularLocation>
</comment>
<keyword evidence="7" id="KW-0720">Serine protease</keyword>
<evidence type="ECO:0000256" key="3">
    <source>
        <dbReference type="ARBA" id="ARBA00022588"/>
    </source>
</evidence>
<evidence type="ECO:0000256" key="5">
    <source>
        <dbReference type="ARBA" id="ARBA00022729"/>
    </source>
</evidence>
<keyword evidence="16" id="KW-1185">Reference proteome</keyword>
<dbReference type="Pfam" id="PF00089">
    <property type="entry name" value="Trypsin"/>
    <property type="match status" value="1"/>
</dbReference>
<dbReference type="EMBL" id="ATLV01025639">
    <property type="status" value="NOT_ANNOTATED_CDS"/>
    <property type="molecule type" value="Genomic_DNA"/>
</dbReference>
<evidence type="ECO:0000259" key="13">
    <source>
        <dbReference type="PROSITE" id="PS50240"/>
    </source>
</evidence>
<dbReference type="SUPFAM" id="SSF50494">
    <property type="entry name" value="Trypsin-like serine proteases"/>
    <property type="match status" value="1"/>
</dbReference>
<dbReference type="PANTHER" id="PTHR24256">
    <property type="entry name" value="TRYPTASE-RELATED"/>
    <property type="match status" value="1"/>
</dbReference>
<dbReference type="VEuPathDB" id="VectorBase:ASIC020761"/>
<dbReference type="InterPro" id="IPR009003">
    <property type="entry name" value="Peptidase_S1_PA"/>
</dbReference>
<dbReference type="GO" id="GO:0045087">
    <property type="term" value="P:innate immune response"/>
    <property type="evidence" value="ECO:0007669"/>
    <property type="project" value="UniProtKB-KW"/>
</dbReference>
<dbReference type="PRINTS" id="PR00722">
    <property type="entry name" value="CHYMOTRYPSIN"/>
</dbReference>
<dbReference type="EMBL" id="KE525396">
    <property type="protein sequence ID" value="KFB52514.1"/>
    <property type="molecule type" value="Genomic_DNA"/>
</dbReference>
<sequence>MTSQTPPARQLRRRIDLLDLQGCGVYSEDRVAITVLFQFPWMALLRSNGAWICGGTLINVRYVLTAAQCIKDTTIDTVRLGEFDLNQAIDCFPRAECAPIPQDIAIERTIIHEQYSVRRKANDIALLRLVHAATENENVIPICLPVTPEMQPAVATYYVAGWGTREYKKHSNVLHHTKLILVSKDECQMQIRKEERLVPIFDTQVCARSVNNHSDYCSADAGGPLKSLGKNGRLVQYGVVSFGLSSCGKQSSVGVYTRVESFIDWILDKLED</sequence>
<evidence type="ECO:0000256" key="6">
    <source>
        <dbReference type="ARBA" id="ARBA00022801"/>
    </source>
</evidence>
<keyword evidence="4" id="KW-0645">Protease</keyword>
<reference evidence="14 16" key="1">
    <citation type="journal article" date="2014" name="BMC Genomics">
        <title>Genome sequence of Anopheles sinensis provides insight into genetics basis of mosquito competence for malaria parasites.</title>
        <authorList>
            <person name="Zhou D."/>
            <person name="Zhang D."/>
            <person name="Ding G."/>
            <person name="Shi L."/>
            <person name="Hou Q."/>
            <person name="Ye Y."/>
            <person name="Xu Y."/>
            <person name="Zhou H."/>
            <person name="Xiong C."/>
            <person name="Li S."/>
            <person name="Yu J."/>
            <person name="Hong S."/>
            <person name="Yu X."/>
            <person name="Zou P."/>
            <person name="Chen C."/>
            <person name="Chang X."/>
            <person name="Wang W."/>
            <person name="Lv Y."/>
            <person name="Sun Y."/>
            <person name="Ma L."/>
            <person name="Shen B."/>
            <person name="Zhu C."/>
        </authorList>
    </citation>
    <scope>NUCLEOTIDE SEQUENCE [LARGE SCALE GENOMIC DNA]</scope>
</reference>
<gene>
    <name evidence="14" type="ORF">ZHAS_00020761</name>
</gene>
<organism evidence="14">
    <name type="scientific">Anopheles sinensis</name>
    <name type="common">Mosquito</name>
    <dbReference type="NCBI Taxonomy" id="74873"/>
    <lineage>
        <taxon>Eukaryota</taxon>
        <taxon>Metazoa</taxon>
        <taxon>Ecdysozoa</taxon>
        <taxon>Arthropoda</taxon>
        <taxon>Hexapoda</taxon>
        <taxon>Insecta</taxon>
        <taxon>Pterygota</taxon>
        <taxon>Neoptera</taxon>
        <taxon>Endopterygota</taxon>
        <taxon>Diptera</taxon>
        <taxon>Nematocera</taxon>
        <taxon>Culicoidea</taxon>
        <taxon>Culicidae</taxon>
        <taxon>Anophelinae</taxon>
        <taxon>Anopheles</taxon>
    </lineage>
</organism>
<evidence type="ECO:0000256" key="10">
    <source>
        <dbReference type="ARBA" id="ARBA00023157"/>
    </source>
</evidence>
<keyword evidence="10" id="KW-1015">Disulfide bond</keyword>
<reference evidence="15" key="2">
    <citation type="submission" date="2020-05" db="UniProtKB">
        <authorList>
            <consortium name="EnsemblMetazoa"/>
        </authorList>
    </citation>
    <scope>IDENTIFICATION</scope>
</reference>
<dbReference type="AlphaFoldDB" id="A0A084WQM0"/>
<dbReference type="InterPro" id="IPR001254">
    <property type="entry name" value="Trypsin_dom"/>
</dbReference>
<dbReference type="InterPro" id="IPR043504">
    <property type="entry name" value="Peptidase_S1_PA_chymotrypsin"/>
</dbReference>
<dbReference type="Gene3D" id="2.40.10.10">
    <property type="entry name" value="Trypsin-like serine proteases"/>
    <property type="match status" value="2"/>
</dbReference>
<accession>A0A084WQM0</accession>
<proteinExistence type="inferred from homology"/>
<dbReference type="STRING" id="74873.A0A084WQM0"/>
<dbReference type="PROSITE" id="PS50240">
    <property type="entry name" value="TRYPSIN_DOM"/>
    <property type="match status" value="1"/>
</dbReference>
<dbReference type="GO" id="GO:0005576">
    <property type="term" value="C:extracellular region"/>
    <property type="evidence" value="ECO:0007669"/>
    <property type="project" value="UniProtKB-SubCell"/>
</dbReference>
<keyword evidence="6" id="KW-0378">Hydrolase</keyword>